<feature type="transmembrane region" description="Helical" evidence="11">
    <location>
        <begin position="193"/>
        <end position="215"/>
    </location>
</feature>
<name>A0ABS9BCU7_9BACT</name>
<dbReference type="InterPro" id="IPR004771">
    <property type="entry name" value="K/H_exchanger"/>
</dbReference>
<keyword evidence="14" id="KW-1185">Reference proteome</keyword>
<evidence type="ECO:0000256" key="4">
    <source>
        <dbReference type="ARBA" id="ARBA00022449"/>
    </source>
</evidence>
<keyword evidence="9" id="KW-0406">Ion transport</keyword>
<organism evidence="13 14">
    <name type="scientific">Flavihumibacter fluminis</name>
    <dbReference type="NCBI Taxonomy" id="2909236"/>
    <lineage>
        <taxon>Bacteria</taxon>
        <taxon>Pseudomonadati</taxon>
        <taxon>Bacteroidota</taxon>
        <taxon>Chitinophagia</taxon>
        <taxon>Chitinophagales</taxon>
        <taxon>Chitinophagaceae</taxon>
        <taxon>Flavihumibacter</taxon>
    </lineage>
</organism>
<evidence type="ECO:0000256" key="6">
    <source>
        <dbReference type="ARBA" id="ARBA00022692"/>
    </source>
</evidence>
<dbReference type="NCBIfam" id="TIGR00932">
    <property type="entry name" value="2a37"/>
    <property type="match status" value="1"/>
</dbReference>
<evidence type="ECO:0000256" key="5">
    <source>
        <dbReference type="ARBA" id="ARBA00022538"/>
    </source>
</evidence>
<comment type="subcellular location">
    <subcellularLocation>
        <location evidence="1">Membrane</location>
        <topology evidence="1">Multi-pass membrane protein</topology>
    </subcellularLocation>
</comment>
<protein>
    <submittedName>
        <fullName evidence="13">Monovalent cation:proton antiporter-2 (CPA2) family protein</fullName>
    </submittedName>
</protein>
<gene>
    <name evidence="13" type="ORF">L0U88_00405</name>
</gene>
<feature type="transmembrane region" description="Helical" evidence="11">
    <location>
        <begin position="371"/>
        <end position="390"/>
    </location>
</feature>
<keyword evidence="8 11" id="KW-1133">Transmembrane helix</keyword>
<comment type="caution">
    <text evidence="13">The sequence shown here is derived from an EMBL/GenBank/DDBJ whole genome shotgun (WGS) entry which is preliminary data.</text>
</comment>
<dbReference type="SUPFAM" id="SSF51735">
    <property type="entry name" value="NAD(P)-binding Rossmann-fold domains"/>
    <property type="match status" value="1"/>
</dbReference>
<evidence type="ECO:0000256" key="10">
    <source>
        <dbReference type="ARBA" id="ARBA00023136"/>
    </source>
</evidence>
<feature type="transmembrane region" description="Helical" evidence="11">
    <location>
        <begin position="306"/>
        <end position="326"/>
    </location>
</feature>
<evidence type="ECO:0000313" key="13">
    <source>
        <dbReference type="EMBL" id="MCF1713085.1"/>
    </source>
</evidence>
<dbReference type="InterPro" id="IPR003148">
    <property type="entry name" value="RCK_N"/>
</dbReference>
<feature type="transmembrane region" description="Helical" evidence="11">
    <location>
        <begin position="113"/>
        <end position="132"/>
    </location>
</feature>
<evidence type="ECO:0000259" key="12">
    <source>
        <dbReference type="PROSITE" id="PS51201"/>
    </source>
</evidence>
<keyword evidence="10 11" id="KW-0472">Membrane</keyword>
<keyword evidence="7" id="KW-0630">Potassium</keyword>
<evidence type="ECO:0000256" key="11">
    <source>
        <dbReference type="SAM" id="Phobius"/>
    </source>
</evidence>
<evidence type="ECO:0000256" key="2">
    <source>
        <dbReference type="ARBA" id="ARBA00005551"/>
    </source>
</evidence>
<evidence type="ECO:0000256" key="9">
    <source>
        <dbReference type="ARBA" id="ARBA00023065"/>
    </source>
</evidence>
<dbReference type="InterPro" id="IPR006153">
    <property type="entry name" value="Cation/H_exchanger_TM"/>
</dbReference>
<feature type="transmembrane region" description="Helical" evidence="11">
    <location>
        <begin position="32"/>
        <end position="50"/>
    </location>
</feature>
<evidence type="ECO:0000256" key="8">
    <source>
        <dbReference type="ARBA" id="ARBA00022989"/>
    </source>
</evidence>
<keyword evidence="5" id="KW-0633">Potassium transport</keyword>
<accession>A0ABS9BCU7</accession>
<feature type="transmembrane region" description="Helical" evidence="11">
    <location>
        <begin position="281"/>
        <end position="300"/>
    </location>
</feature>
<dbReference type="Proteomes" id="UP001200145">
    <property type="component" value="Unassembled WGS sequence"/>
</dbReference>
<evidence type="ECO:0000256" key="1">
    <source>
        <dbReference type="ARBA" id="ARBA00004141"/>
    </source>
</evidence>
<comment type="similarity">
    <text evidence="2">Belongs to the monovalent cation:proton antiporter 2 (CPA2) transporter (TC 2.A.37) family.</text>
</comment>
<dbReference type="Pfam" id="PF00999">
    <property type="entry name" value="Na_H_Exchanger"/>
    <property type="match status" value="1"/>
</dbReference>
<feature type="transmembrane region" description="Helical" evidence="11">
    <location>
        <begin position="227"/>
        <end position="245"/>
    </location>
</feature>
<feature type="domain" description="RCK N-terminal" evidence="12">
    <location>
        <begin position="414"/>
        <end position="538"/>
    </location>
</feature>
<dbReference type="InterPro" id="IPR038770">
    <property type="entry name" value="Na+/solute_symporter_sf"/>
</dbReference>
<dbReference type="PROSITE" id="PS51201">
    <property type="entry name" value="RCK_N"/>
    <property type="match status" value="1"/>
</dbReference>
<feature type="transmembrane region" description="Helical" evidence="11">
    <location>
        <begin position="6"/>
        <end position="25"/>
    </location>
</feature>
<feature type="transmembrane region" description="Helical" evidence="11">
    <location>
        <begin position="338"/>
        <end position="359"/>
    </location>
</feature>
<evidence type="ECO:0000256" key="7">
    <source>
        <dbReference type="ARBA" id="ARBA00022958"/>
    </source>
</evidence>
<reference evidence="13 14" key="1">
    <citation type="submission" date="2022-01" db="EMBL/GenBank/DDBJ databases">
        <title>Flavihumibacter sp. nov., isolated from sediment of a river.</title>
        <authorList>
            <person name="Liu H."/>
        </authorList>
    </citation>
    <scope>NUCLEOTIDE SEQUENCE [LARGE SCALE GENOMIC DNA]</scope>
    <source>
        <strain evidence="13 14">RY-1</strain>
    </source>
</reference>
<keyword evidence="3" id="KW-0813">Transport</keyword>
<dbReference type="RefSeq" id="WP_234863503.1">
    <property type="nucleotide sequence ID" value="NZ_JAKEVY010000001.1"/>
</dbReference>
<sequence length="624" mass="68670">MDQSSFLYQALVYLTAAVLLVPLAKKAGLGSVLGYLVAGMLIGPAFLNLVGDSSDVMHAAEFGVVLMLFVIGLELEPRLLWKMRKPILGLGGLQVLCTMAIVMVLAMTMGYDWKIALAIGMIVAPSSTAIVLQTLQEKGLMKSEAGQSSFSVLLFQDIAVIPMLAILPLLGSGPANTTNGTHQSSAWIDHQPAWIQTLLVLAAVVFIIFAGRKLVRPLLRMVAAARVREVFTATALLLVIGITLLMTQVGLSPALGTFLAGVVLADSEYRHELESDIEPFKGMLLGLFFIAIGASINFQLLMNLPVLLLGIVLGLMIVKGLVLFVLGRFFRLGTDQNLLFSLGLCQVGEFAFVLLSFSRQEQLISNEITDLIMAAVALSMALTPILFLLFERIIQPRVGTKQAIEKAPDAIHEKNPVIIAGFGHFGNTVGRFLRANGIGCTVLDIDSDRVDFLRKFGFNVYYGDASRHDLLHAAGAADAKIILITIGDNEKRLEMIETIKKHFPHLQMMVRAADRTDAYDQMNAGMLHIYRENLDSSLRMGVDTLRLMGRRTYTATRAAQTFLRYDELAMKKLSSIRDPKQYINISREFIDELERIIQTDTHASDIGQQKGWDEESLIEEMKDL</sequence>
<feature type="transmembrane region" description="Helical" evidence="11">
    <location>
        <begin position="56"/>
        <end position="75"/>
    </location>
</feature>
<dbReference type="PANTHER" id="PTHR46157">
    <property type="entry name" value="K(+) EFFLUX ANTIPORTER 3, CHLOROPLASTIC"/>
    <property type="match status" value="1"/>
</dbReference>
<dbReference type="Gene3D" id="3.40.50.720">
    <property type="entry name" value="NAD(P)-binding Rossmann-like Domain"/>
    <property type="match status" value="1"/>
</dbReference>
<keyword evidence="4" id="KW-0050">Antiport</keyword>
<feature type="transmembrane region" description="Helical" evidence="11">
    <location>
        <begin position="152"/>
        <end position="173"/>
    </location>
</feature>
<evidence type="ECO:0000313" key="14">
    <source>
        <dbReference type="Proteomes" id="UP001200145"/>
    </source>
</evidence>
<keyword evidence="6 11" id="KW-0812">Transmembrane</keyword>
<dbReference type="PANTHER" id="PTHR46157:SF4">
    <property type="entry name" value="K(+) EFFLUX ANTIPORTER 3, CHLOROPLASTIC"/>
    <property type="match status" value="1"/>
</dbReference>
<dbReference type="InterPro" id="IPR036291">
    <property type="entry name" value="NAD(P)-bd_dom_sf"/>
</dbReference>
<dbReference type="Pfam" id="PF02254">
    <property type="entry name" value="TrkA_N"/>
    <property type="match status" value="1"/>
</dbReference>
<proteinExistence type="inferred from homology"/>
<dbReference type="EMBL" id="JAKEVY010000001">
    <property type="protein sequence ID" value="MCF1713085.1"/>
    <property type="molecule type" value="Genomic_DNA"/>
</dbReference>
<evidence type="ECO:0000256" key="3">
    <source>
        <dbReference type="ARBA" id="ARBA00022448"/>
    </source>
</evidence>
<feature type="transmembrane region" description="Helical" evidence="11">
    <location>
        <begin position="87"/>
        <end position="107"/>
    </location>
</feature>
<dbReference type="Gene3D" id="1.20.1530.20">
    <property type="match status" value="1"/>
</dbReference>